<organism evidence="7 8">
    <name type="scientific">[Emmonsia] crescens</name>
    <dbReference type="NCBI Taxonomy" id="73230"/>
    <lineage>
        <taxon>Eukaryota</taxon>
        <taxon>Fungi</taxon>
        <taxon>Dikarya</taxon>
        <taxon>Ascomycota</taxon>
        <taxon>Pezizomycotina</taxon>
        <taxon>Eurotiomycetes</taxon>
        <taxon>Eurotiomycetidae</taxon>
        <taxon>Onygenales</taxon>
        <taxon>Ajellomycetaceae</taxon>
        <taxon>Emergomyces</taxon>
    </lineage>
</organism>
<dbReference type="GO" id="GO:0016787">
    <property type="term" value="F:hydrolase activity"/>
    <property type="evidence" value="ECO:0007669"/>
    <property type="project" value="UniProtKB-KW"/>
</dbReference>
<evidence type="ECO:0000256" key="1">
    <source>
        <dbReference type="ARBA" id="ARBA00022741"/>
    </source>
</evidence>
<feature type="compositionally biased region" description="Basic and acidic residues" evidence="5">
    <location>
        <begin position="1264"/>
        <end position="1283"/>
    </location>
</feature>
<dbReference type="PANTHER" id="PTHR44533:SF4">
    <property type="entry name" value="DEAD_H RNA HELICASE, PUTATIVE-RELATED"/>
    <property type="match status" value="1"/>
</dbReference>
<dbReference type="Pfam" id="PF00271">
    <property type="entry name" value="Helicase_C"/>
    <property type="match status" value="1"/>
</dbReference>
<dbReference type="SMART" id="SM00487">
    <property type="entry name" value="DEXDc"/>
    <property type="match status" value="1"/>
</dbReference>
<dbReference type="FunFam" id="3.40.50.300:FF:001039">
    <property type="entry name" value="ATP-dependent RNA helicase DDX60"/>
    <property type="match status" value="1"/>
</dbReference>
<feature type="compositionally biased region" description="Acidic residues" evidence="5">
    <location>
        <begin position="163"/>
        <end position="199"/>
    </location>
</feature>
<protein>
    <recommendedName>
        <fullName evidence="6">Helicase ATP-binding domain-containing protein</fullName>
    </recommendedName>
</protein>
<feature type="region of interest" description="Disordered" evidence="5">
    <location>
        <begin position="163"/>
        <end position="205"/>
    </location>
</feature>
<evidence type="ECO:0000313" key="7">
    <source>
        <dbReference type="EMBL" id="PGH33321.1"/>
    </source>
</evidence>
<evidence type="ECO:0000256" key="2">
    <source>
        <dbReference type="ARBA" id="ARBA00022801"/>
    </source>
</evidence>
<dbReference type="CDD" id="cd18795">
    <property type="entry name" value="SF2_C_Ski2"/>
    <property type="match status" value="1"/>
</dbReference>
<dbReference type="InterPro" id="IPR055124">
    <property type="entry name" value="PIN-like_DDX60"/>
</dbReference>
<evidence type="ECO:0000256" key="4">
    <source>
        <dbReference type="ARBA" id="ARBA00022840"/>
    </source>
</evidence>
<feature type="compositionally biased region" description="Acidic residues" evidence="5">
    <location>
        <begin position="1831"/>
        <end position="1846"/>
    </location>
</feature>
<dbReference type="Proteomes" id="UP000226031">
    <property type="component" value="Unassembled WGS sequence"/>
</dbReference>
<dbReference type="Pfam" id="PF23002">
    <property type="entry name" value="PIN-like_DDX60"/>
    <property type="match status" value="1"/>
</dbReference>
<dbReference type="CDD" id="cd18025">
    <property type="entry name" value="DEXHc_DDX60"/>
    <property type="match status" value="1"/>
</dbReference>
<dbReference type="InterPro" id="IPR011545">
    <property type="entry name" value="DEAD/DEAH_box_helicase_dom"/>
</dbReference>
<feature type="compositionally biased region" description="Low complexity" evidence="5">
    <location>
        <begin position="1809"/>
        <end position="1822"/>
    </location>
</feature>
<proteinExistence type="predicted"/>
<sequence>MGKTQALLHWYADLNARNVDLVGDYAGDELFIIEGDSLLAHTFSDEKLDFNPGFQLLHATYMIENFLRGLHQRKCTFHIVFFEDHAHLCIPPNMPDGLHSRCLLARESIIQHLQSNIGAKAPPIEVKVFDSYLSNDFKSYLAASGAYFIMCHDGAFADVELEDGSNASSDDEDDSSDENSGISDDEDDQDSDDSSEEDMSQVSSNGTRHAIGFRSMINWFVCIGYNIALLNSLECRDTKVMAMIIEDTPEGARKVSQHTFTGNENQIESWDMDNIEDDGSDAESEPDSDANEIPTKEFDKLDINANGSLKDNAASNPQNLKTLQEFRDILKNSDCPDLSQSDLVVVMTLSLMYKSGALDEDSTTESEAMLLHTAILHECRLSDRSVNPKSNTGDYFLTKFIRSAYLVLRSDSWKAIVANNSVSCDLADLLDGRLFFHLLNGGVTQHISKSSVISKFESLVTWVKRLCGVSMKPELLNSARKDQPNKADKAKNTKETASGKGISRPVLPFRNPVFDAHLAPVQLSIDKSHTQAVTKNTSRIFQELSHWHNHRRPIGNKTAAPKLTDKQAFFANRRNQFFMAEMADYAASLTNATGGILKPETVFVQTGKDDKHKKSATSKPIVVPRPKANEKKGPAKSGGKKNPTKDLAAAANEKKKKEVTDKQFQAWAKVKATFDKESDLAIRFTNVKKYLAERPSDSRVTLEAEISTYMLSILVQLWITRCTTGDRDRSLHVAAFIWDMICRIAKIKEGITPEIAAYVAETVKALRLPEVELGVQPSRKSSQAAIQFSLLESDKKGTLDIGLSPTEFQLTHAAPFFDRNMGSAPDARVRDFEPDTWQREVLDEIDGNRSLFVVAPTSAGKTFISFYAMKKILEDDDNSVLVYVAPTKALVNQVAAEIQARFSKIFKHGGKSVWGIHTRDYRINNPTGCQVLVTVPHILQIMLLAPANASSWSSRVKRIIFDEIHCIGQVDDGVVWEQLLLLAPCPIIALSATVGNPQAFNDWLGMTQKANGIDLTMIEHRHRYSDLRKYVYNPPKKFHFNGLPDSVPFAPTSLDNAFGMAFMHPVACIVDRSRGMPDDLTLEARDCWLLWNAMAKYQTPEFPVAKSLDPSVALPNIIRKVDIVNWEAKLKPLLKSWIEDPKSPYELVLKELEFSVRSARRPDIQISSRKPRESEFSPSVIRNNYMETTLPLICSLYEQGALPALFFNYDRSACEAICEKVLSELEEAEEKWKESNPAWKAKVAAWDAWKTSKEKQAKKAAPADAKKGKKSNDQMSREDRMRDTATAEPSIFESFDPEAPLDGFHLADVKKLTPSEFEDHVKELRRRFVSERLITAMRRGIGVHHAGMNRKYRQVCEILFRKGYLRVVIATGTLALGINMPCKTVVFSGDSIFLTALNFRQAAGRAGRRGFDVLGNVVFQGVPYSKVCRLLGSRLPDLHGHFPITTSLVLRLFTLLHESKQAPNAVKMINSLLSCPHIYLGGGEARDTILHHLRFSIEFLRRNHLLGPDGAPLNFAGCVSHLYFVENSSFAFHALLKDGYFHDLCSDIDTSRKSKILTLMLVLSHLFGRQYLRPSVLENKNDGAKKSTSIVVLPPLPRKPTKLLRHNNEEILKIYSAYVKTFVDNHVTEPDCTLPLSGMKCGGDAEVEMGKTTSTSPVQYTSAFYALSGHRDEWNNISDLCETVRSGVWLEKAVVPYLELYPEEGKVPLNAYLYDFFKHGNVDAIERDNGIRKGDIWFLLNDFSMVLATIVTSFENFLKLTPGTDADAMEVMGSGDMHEGELDVGAMQDGFDSMELGSAGTLNHQMTQTTAASASAPAPTTTTRRKKVADNWEDEDVEESGGDDNDGASKAGEFGEDGDPADPWDGKDPGIFNVLKGFKLLQTEFNMKFKEMWA</sequence>
<feature type="region of interest" description="Disordered" evidence="5">
    <location>
        <begin position="606"/>
        <end position="654"/>
    </location>
</feature>
<feature type="region of interest" description="Disordered" evidence="5">
    <location>
        <begin position="254"/>
        <end position="296"/>
    </location>
</feature>
<comment type="caution">
    <text evidence="7">The sequence shown here is derived from an EMBL/GenBank/DDBJ whole genome shotgun (WGS) entry which is preliminary data.</text>
</comment>
<reference evidence="7 8" key="1">
    <citation type="submission" date="2017-10" db="EMBL/GenBank/DDBJ databases">
        <title>Comparative genomics in systemic dimorphic fungi from Ajellomycetaceae.</title>
        <authorList>
            <person name="Munoz J.F."/>
            <person name="Mcewen J.G."/>
            <person name="Clay O.K."/>
            <person name="Cuomo C.A."/>
        </authorList>
    </citation>
    <scope>NUCLEOTIDE SEQUENCE [LARGE SCALE GENOMIC DNA]</scope>
    <source>
        <strain evidence="7 8">UAMH4076</strain>
    </source>
</reference>
<dbReference type="InterPro" id="IPR052431">
    <property type="entry name" value="SKI2_subfamily_helicases"/>
</dbReference>
<dbReference type="InterPro" id="IPR059032">
    <property type="entry name" value="WHD_DDX60"/>
</dbReference>
<dbReference type="GO" id="GO:0005737">
    <property type="term" value="C:cytoplasm"/>
    <property type="evidence" value="ECO:0007669"/>
    <property type="project" value="TreeGrafter"/>
</dbReference>
<keyword evidence="2" id="KW-0378">Hydrolase</keyword>
<feature type="compositionally biased region" description="Basic and acidic residues" evidence="5">
    <location>
        <begin position="479"/>
        <end position="494"/>
    </location>
</feature>
<evidence type="ECO:0000256" key="3">
    <source>
        <dbReference type="ARBA" id="ARBA00022806"/>
    </source>
</evidence>
<feature type="region of interest" description="Disordered" evidence="5">
    <location>
        <begin position="477"/>
        <end position="502"/>
    </location>
</feature>
<dbReference type="InterPro" id="IPR014001">
    <property type="entry name" value="Helicase_ATP-bd"/>
</dbReference>
<dbReference type="STRING" id="73230.A0A2B7ZIZ0"/>
<dbReference type="GO" id="GO:0005524">
    <property type="term" value="F:ATP binding"/>
    <property type="evidence" value="ECO:0007669"/>
    <property type="project" value="UniProtKB-KW"/>
</dbReference>
<keyword evidence="4" id="KW-0067">ATP-binding</keyword>
<evidence type="ECO:0000259" key="6">
    <source>
        <dbReference type="PROSITE" id="PS51192"/>
    </source>
</evidence>
<evidence type="ECO:0000256" key="5">
    <source>
        <dbReference type="SAM" id="MobiDB-lite"/>
    </source>
</evidence>
<keyword evidence="8" id="KW-1185">Reference proteome</keyword>
<dbReference type="Pfam" id="PF00270">
    <property type="entry name" value="DEAD"/>
    <property type="match status" value="1"/>
</dbReference>
<dbReference type="GO" id="GO:0003676">
    <property type="term" value="F:nucleic acid binding"/>
    <property type="evidence" value="ECO:0007669"/>
    <property type="project" value="InterPro"/>
</dbReference>
<accession>A0A2B7ZIZ0</accession>
<dbReference type="SMART" id="SM00490">
    <property type="entry name" value="HELICc"/>
    <property type="match status" value="1"/>
</dbReference>
<dbReference type="InterPro" id="IPR027417">
    <property type="entry name" value="P-loop_NTPase"/>
</dbReference>
<dbReference type="GO" id="GO:0004386">
    <property type="term" value="F:helicase activity"/>
    <property type="evidence" value="ECO:0007669"/>
    <property type="project" value="UniProtKB-KW"/>
</dbReference>
<dbReference type="PROSITE" id="PS51192">
    <property type="entry name" value="HELICASE_ATP_BIND_1"/>
    <property type="match status" value="1"/>
</dbReference>
<dbReference type="Pfam" id="PF26076">
    <property type="entry name" value="WHD_DDX60"/>
    <property type="match status" value="1"/>
</dbReference>
<keyword evidence="3" id="KW-0347">Helicase</keyword>
<dbReference type="EMBL" id="PDND01000066">
    <property type="protein sequence ID" value="PGH33321.1"/>
    <property type="molecule type" value="Genomic_DNA"/>
</dbReference>
<keyword evidence="1" id="KW-0547">Nucleotide-binding</keyword>
<feature type="region of interest" description="Disordered" evidence="5">
    <location>
        <begin position="1807"/>
        <end position="1868"/>
    </location>
</feature>
<dbReference type="SUPFAM" id="SSF52540">
    <property type="entry name" value="P-loop containing nucleoside triphosphate hydrolases"/>
    <property type="match status" value="1"/>
</dbReference>
<feature type="region of interest" description="Disordered" evidence="5">
    <location>
        <begin position="1253"/>
        <end position="1283"/>
    </location>
</feature>
<dbReference type="Gene3D" id="3.40.50.300">
    <property type="entry name" value="P-loop containing nucleotide triphosphate hydrolases"/>
    <property type="match status" value="2"/>
</dbReference>
<dbReference type="InterPro" id="IPR001650">
    <property type="entry name" value="Helicase_C-like"/>
</dbReference>
<feature type="domain" description="Helicase ATP-binding" evidence="6">
    <location>
        <begin position="842"/>
        <end position="1012"/>
    </location>
</feature>
<dbReference type="PANTHER" id="PTHR44533">
    <property type="entry name" value="DEAD/H RNA HELICASE, PUTATIVE-RELATED"/>
    <property type="match status" value="1"/>
</dbReference>
<gene>
    <name evidence="7" type="ORF">GX50_03874</name>
</gene>
<dbReference type="VEuPathDB" id="FungiDB:EMCG_00267"/>
<feature type="compositionally biased region" description="Polar residues" evidence="5">
    <location>
        <begin position="257"/>
        <end position="268"/>
    </location>
</feature>
<feature type="compositionally biased region" description="Acidic residues" evidence="5">
    <location>
        <begin position="270"/>
        <end position="290"/>
    </location>
</feature>
<name>A0A2B7ZIZ0_9EURO</name>
<evidence type="ECO:0000313" key="8">
    <source>
        <dbReference type="Proteomes" id="UP000226031"/>
    </source>
</evidence>